<dbReference type="GeneID" id="9185828"/>
<feature type="compositionally biased region" description="Polar residues" evidence="1">
    <location>
        <begin position="16"/>
        <end position="43"/>
    </location>
</feature>
<accession>D5GL41</accession>
<dbReference type="KEGG" id="tml:GSTUM_00009962001"/>
<dbReference type="EMBL" id="FN430344">
    <property type="protein sequence ID" value="CAZ85234.1"/>
    <property type="molecule type" value="Genomic_DNA"/>
</dbReference>
<evidence type="ECO:0000313" key="3">
    <source>
        <dbReference type="Proteomes" id="UP000006911"/>
    </source>
</evidence>
<dbReference type="AlphaFoldDB" id="D5GL41"/>
<sequence>MEKGEEEVEAEEAGISDQSVNESVTTTTSLFPNPETQFLNRSIRSPPMGRKEGKYPPIHRTDPKKGKIRKADPEHELFFFLLLSFWEMTREKGTRSDPECIWGFRNSRSLGRSVVTAMSWS</sequence>
<name>D5GL41_TUBMM</name>
<reference evidence="2 3" key="1">
    <citation type="journal article" date="2010" name="Nature">
        <title>Perigord black truffle genome uncovers evolutionary origins and mechanisms of symbiosis.</title>
        <authorList>
            <person name="Martin F."/>
            <person name="Kohler A."/>
            <person name="Murat C."/>
            <person name="Balestrini R."/>
            <person name="Coutinho P.M."/>
            <person name="Jaillon O."/>
            <person name="Montanini B."/>
            <person name="Morin E."/>
            <person name="Noel B."/>
            <person name="Percudani R."/>
            <person name="Porcel B."/>
            <person name="Rubini A."/>
            <person name="Amicucci A."/>
            <person name="Amselem J."/>
            <person name="Anthouard V."/>
            <person name="Arcioni S."/>
            <person name="Artiguenave F."/>
            <person name="Aury J.M."/>
            <person name="Ballario P."/>
            <person name="Bolchi A."/>
            <person name="Brenna A."/>
            <person name="Brun A."/>
            <person name="Buee M."/>
            <person name="Cantarel B."/>
            <person name="Chevalier G."/>
            <person name="Couloux A."/>
            <person name="Da Silva C."/>
            <person name="Denoeud F."/>
            <person name="Duplessis S."/>
            <person name="Ghignone S."/>
            <person name="Hilselberger B."/>
            <person name="Iotti M."/>
            <person name="Marcais B."/>
            <person name="Mello A."/>
            <person name="Miranda M."/>
            <person name="Pacioni G."/>
            <person name="Quesneville H."/>
            <person name="Riccioni C."/>
            <person name="Ruotolo R."/>
            <person name="Splivallo R."/>
            <person name="Stocchi V."/>
            <person name="Tisserant E."/>
            <person name="Viscomi A.R."/>
            <person name="Zambonelli A."/>
            <person name="Zampieri E."/>
            <person name="Henrissat B."/>
            <person name="Lebrun M.H."/>
            <person name="Paolocci F."/>
            <person name="Bonfante P."/>
            <person name="Ottonello S."/>
            <person name="Wincker P."/>
        </authorList>
    </citation>
    <scope>NUCLEOTIDE SEQUENCE [LARGE SCALE GENOMIC DNA]</scope>
    <source>
        <strain evidence="2 3">Mel28</strain>
    </source>
</reference>
<dbReference type="Proteomes" id="UP000006911">
    <property type="component" value="Unassembled WGS sequence"/>
</dbReference>
<protein>
    <submittedName>
        <fullName evidence="2">(Perigord truffle) hypothetical protein</fullName>
    </submittedName>
</protein>
<dbReference type="InParanoid" id="D5GL41"/>
<gene>
    <name evidence="2" type="ORF">GSTUM_00009962001</name>
</gene>
<feature type="compositionally biased region" description="Basic and acidic residues" evidence="1">
    <location>
        <begin position="49"/>
        <end position="68"/>
    </location>
</feature>
<organism evidence="2 3">
    <name type="scientific">Tuber melanosporum (strain Mel28)</name>
    <name type="common">Perigord black truffle</name>
    <dbReference type="NCBI Taxonomy" id="656061"/>
    <lineage>
        <taxon>Eukaryota</taxon>
        <taxon>Fungi</taxon>
        <taxon>Dikarya</taxon>
        <taxon>Ascomycota</taxon>
        <taxon>Pezizomycotina</taxon>
        <taxon>Pezizomycetes</taxon>
        <taxon>Pezizales</taxon>
        <taxon>Tuberaceae</taxon>
        <taxon>Tuber</taxon>
    </lineage>
</organism>
<evidence type="ECO:0000256" key="1">
    <source>
        <dbReference type="SAM" id="MobiDB-lite"/>
    </source>
</evidence>
<proteinExistence type="predicted"/>
<dbReference type="HOGENOM" id="CLU_2039774_0_0_1"/>
<evidence type="ECO:0000313" key="2">
    <source>
        <dbReference type="EMBL" id="CAZ85234.1"/>
    </source>
</evidence>
<dbReference type="RefSeq" id="XP_002841043.1">
    <property type="nucleotide sequence ID" value="XM_002840997.1"/>
</dbReference>
<feature type="region of interest" description="Disordered" evidence="1">
    <location>
        <begin position="1"/>
        <end position="68"/>
    </location>
</feature>
<feature type="compositionally biased region" description="Acidic residues" evidence="1">
    <location>
        <begin position="1"/>
        <end position="14"/>
    </location>
</feature>
<keyword evidence="3" id="KW-1185">Reference proteome</keyword>